<reference evidence="1 2" key="1">
    <citation type="journal article" date="2024" name="G3 (Bethesda)">
        <title>Genome assembly of Hibiscus sabdariffa L. provides insights into metabolisms of medicinal natural products.</title>
        <authorList>
            <person name="Kim T."/>
        </authorList>
    </citation>
    <scope>NUCLEOTIDE SEQUENCE [LARGE SCALE GENOMIC DNA]</scope>
    <source>
        <strain evidence="1">TK-2024</strain>
        <tissue evidence="1">Old leaves</tissue>
    </source>
</reference>
<comment type="caution">
    <text evidence="1">The sequence shown here is derived from an EMBL/GenBank/DDBJ whole genome shotgun (WGS) entry which is preliminary data.</text>
</comment>
<name>A0ABR2RBL8_9ROSI</name>
<dbReference type="EMBL" id="JBBPBN010000024">
    <property type="protein sequence ID" value="KAK9010149.1"/>
    <property type="molecule type" value="Genomic_DNA"/>
</dbReference>
<evidence type="ECO:0000313" key="1">
    <source>
        <dbReference type="EMBL" id="KAK9010149.1"/>
    </source>
</evidence>
<sequence length="167" mass="17023">MFPFALKSATTRSSSIPLFQSASLPVLAQSTPSSATDVIHAADVKHNHSSDSHNTVGPVLNGASGVSVSSAQQVSSVAAEAASPSLQVSSGVAEVATYFSNQYNSGEGVLTPPAVHTSSTEASAGEPTMAGLSDFNRPVGSTSSSTHFEHLGDSGVDLQLDHIVDER</sequence>
<proteinExistence type="predicted"/>
<accession>A0ABR2RBL8</accession>
<protein>
    <submittedName>
        <fullName evidence="1">Uncharacterized protein</fullName>
    </submittedName>
</protein>
<gene>
    <name evidence="1" type="ORF">V6N11_036663</name>
</gene>
<evidence type="ECO:0000313" key="2">
    <source>
        <dbReference type="Proteomes" id="UP001396334"/>
    </source>
</evidence>
<keyword evidence="2" id="KW-1185">Reference proteome</keyword>
<dbReference type="Proteomes" id="UP001396334">
    <property type="component" value="Unassembled WGS sequence"/>
</dbReference>
<organism evidence="1 2">
    <name type="scientific">Hibiscus sabdariffa</name>
    <name type="common">roselle</name>
    <dbReference type="NCBI Taxonomy" id="183260"/>
    <lineage>
        <taxon>Eukaryota</taxon>
        <taxon>Viridiplantae</taxon>
        <taxon>Streptophyta</taxon>
        <taxon>Embryophyta</taxon>
        <taxon>Tracheophyta</taxon>
        <taxon>Spermatophyta</taxon>
        <taxon>Magnoliopsida</taxon>
        <taxon>eudicotyledons</taxon>
        <taxon>Gunneridae</taxon>
        <taxon>Pentapetalae</taxon>
        <taxon>rosids</taxon>
        <taxon>malvids</taxon>
        <taxon>Malvales</taxon>
        <taxon>Malvaceae</taxon>
        <taxon>Malvoideae</taxon>
        <taxon>Hibiscus</taxon>
    </lineage>
</organism>